<evidence type="ECO:0000259" key="6">
    <source>
        <dbReference type="Pfam" id="PF01494"/>
    </source>
</evidence>
<evidence type="ECO:0000313" key="9">
    <source>
        <dbReference type="Proteomes" id="UP000308092"/>
    </source>
</evidence>
<evidence type="ECO:0000256" key="2">
    <source>
        <dbReference type="ARBA" id="ARBA00022827"/>
    </source>
</evidence>
<evidence type="ECO:0000256" key="1">
    <source>
        <dbReference type="ARBA" id="ARBA00022630"/>
    </source>
</evidence>
<dbReference type="PANTHER" id="PTHR46720">
    <property type="entry name" value="HYDROXYLASE, PUTATIVE (AFU_ORTHOLOGUE AFUA_3G01460)-RELATED"/>
    <property type="match status" value="1"/>
</dbReference>
<organism evidence="8 9">
    <name type="scientific">Aspergillus tanneri</name>
    <dbReference type="NCBI Taxonomy" id="1220188"/>
    <lineage>
        <taxon>Eukaryota</taxon>
        <taxon>Fungi</taxon>
        <taxon>Dikarya</taxon>
        <taxon>Ascomycota</taxon>
        <taxon>Pezizomycotina</taxon>
        <taxon>Eurotiomycetes</taxon>
        <taxon>Eurotiomycetidae</taxon>
        <taxon>Eurotiales</taxon>
        <taxon>Aspergillaceae</taxon>
        <taxon>Aspergillus</taxon>
        <taxon>Aspergillus subgen. Circumdati</taxon>
    </lineage>
</organism>
<accession>A0A4S3JX49</accession>
<dbReference type="GO" id="GO:0016491">
    <property type="term" value="F:oxidoreductase activity"/>
    <property type="evidence" value="ECO:0007669"/>
    <property type="project" value="UniProtKB-KW"/>
</dbReference>
<dbReference type="AlphaFoldDB" id="A0A4S3JX49"/>
<proteinExistence type="predicted"/>
<evidence type="ECO:0000256" key="4">
    <source>
        <dbReference type="SAM" id="MobiDB-lite"/>
    </source>
</evidence>
<reference evidence="7 10" key="2">
    <citation type="submission" date="2019-08" db="EMBL/GenBank/DDBJ databases">
        <title>The genome sequence of a newly discovered highly antifungal drug resistant Aspergillus species, Aspergillus tanneri NIH 1004.</title>
        <authorList>
            <person name="Mounaud S."/>
            <person name="Singh I."/>
            <person name="Joardar V."/>
            <person name="Pakala S."/>
            <person name="Pakala S."/>
            <person name="Venepally P."/>
            <person name="Chung J.K."/>
            <person name="Losada L."/>
            <person name="Nierman W.C."/>
        </authorList>
    </citation>
    <scope>NUCLEOTIDE SEQUENCE [LARGE SCALE GENOMIC DNA]</scope>
    <source>
        <strain evidence="7 10">NIH1004</strain>
    </source>
</reference>
<evidence type="ECO:0000256" key="5">
    <source>
        <dbReference type="SAM" id="Phobius"/>
    </source>
</evidence>
<dbReference type="SUPFAM" id="SSF51905">
    <property type="entry name" value="FAD/NAD(P)-binding domain"/>
    <property type="match status" value="1"/>
</dbReference>
<evidence type="ECO:0000313" key="10">
    <source>
        <dbReference type="Proteomes" id="UP000324241"/>
    </source>
</evidence>
<dbReference type="GO" id="GO:0071949">
    <property type="term" value="F:FAD binding"/>
    <property type="evidence" value="ECO:0007669"/>
    <property type="project" value="InterPro"/>
</dbReference>
<keyword evidence="5" id="KW-0472">Membrane</keyword>
<dbReference type="EMBL" id="QUQM01000007">
    <property type="protein sequence ID" value="KAA8645401.1"/>
    <property type="molecule type" value="Genomic_DNA"/>
</dbReference>
<evidence type="ECO:0000256" key="3">
    <source>
        <dbReference type="ARBA" id="ARBA00023002"/>
    </source>
</evidence>
<gene>
    <name evidence="7" type="ORF">ATNIH1004_006820</name>
    <name evidence="8" type="ORF">EYZ11_000408</name>
</gene>
<dbReference type="STRING" id="1220188.A0A4S3JX49"/>
<dbReference type="InterPro" id="IPR051104">
    <property type="entry name" value="FAD_monoxygenase"/>
</dbReference>
<dbReference type="EMBL" id="SOSA01000006">
    <property type="protein sequence ID" value="THD00083.1"/>
    <property type="molecule type" value="Genomic_DNA"/>
</dbReference>
<sequence length="461" mass="50940">MADQNNAQNRSQNGGQNGGQSHGASNQERMEIAIIGTGIIGCILSLGLLSHFSVTIYEQAQSHREIGAGIAFTANARQCMARIDSRLPDCVAAVATINGDPACPNDSMQFVDGFTHRPDDDVGDDLHGRRVFTLSAGPRGFQGCHRAQFLEEVMRLIPPGVVRFSKRLVSLSEQDGRIKLDFADESVEYADAVIGCDGIKSRVRQLLHPHAHPQYTHKIAYRGLIPMEDAISTLGLDRARTQCMYGGPGAHLLHFPVAQQRLMNVVAFAGDANDWPKDLPMAQPATRDEAARVFENWGPTVRAVIRLLPDEMDKWAVFDSLDSPPASYAAGCVAIAGDAAHASSPHHGAGAGIGIEDALALSTVLGWVSEVRTWERKRALQAAFQAYSTVRRERAMWLVRSSREVCDIYEWNHPDYGSDMERSHEDVRARSHRIWYFDIDGMLRDLRDEYRRLIEADVSLA</sequence>
<dbReference type="Proteomes" id="UP000324241">
    <property type="component" value="Unassembled WGS sequence"/>
</dbReference>
<keyword evidence="2" id="KW-0274">FAD</keyword>
<dbReference type="PANTHER" id="PTHR46720:SF3">
    <property type="entry name" value="FAD-BINDING DOMAIN-CONTAINING PROTEIN-RELATED"/>
    <property type="match status" value="1"/>
</dbReference>
<dbReference type="Proteomes" id="UP000308092">
    <property type="component" value="Unassembled WGS sequence"/>
</dbReference>
<feature type="region of interest" description="Disordered" evidence="4">
    <location>
        <begin position="1"/>
        <end position="25"/>
    </location>
</feature>
<dbReference type="VEuPathDB" id="FungiDB:EYZ11_000408"/>
<dbReference type="FunFam" id="3.50.50.60:FF:000153">
    <property type="entry name" value="Salicylate hydroxylase, putative"/>
    <property type="match status" value="1"/>
</dbReference>
<keyword evidence="9" id="KW-1185">Reference proteome</keyword>
<keyword evidence="3" id="KW-0560">Oxidoreductase</keyword>
<reference evidence="8 9" key="1">
    <citation type="submission" date="2019-03" db="EMBL/GenBank/DDBJ databases">
        <title>The genome sequence of a newly discovered highly antifungal drug resistant Aspergillus species, Aspergillus tanneri NIH 1004.</title>
        <authorList>
            <person name="Mounaud S."/>
            <person name="Singh I."/>
            <person name="Joardar V."/>
            <person name="Pakala S."/>
            <person name="Pakala S."/>
            <person name="Venepally P."/>
            <person name="Hoover J."/>
            <person name="Nierman W."/>
            <person name="Chung J."/>
            <person name="Losada L."/>
        </authorList>
    </citation>
    <scope>NUCLEOTIDE SEQUENCE [LARGE SCALE GENOMIC DNA]</scope>
    <source>
        <strain evidence="8 9">NIH1004</strain>
    </source>
</reference>
<dbReference type="Gene3D" id="3.50.50.60">
    <property type="entry name" value="FAD/NAD(P)-binding domain"/>
    <property type="match status" value="1"/>
</dbReference>
<dbReference type="RefSeq" id="XP_033424762.1">
    <property type="nucleotide sequence ID" value="XM_033571447.1"/>
</dbReference>
<evidence type="ECO:0000313" key="7">
    <source>
        <dbReference type="EMBL" id="KAA8645401.1"/>
    </source>
</evidence>
<dbReference type="Pfam" id="PF01494">
    <property type="entry name" value="FAD_binding_3"/>
    <property type="match status" value="1"/>
</dbReference>
<keyword evidence="5" id="KW-0812">Transmembrane</keyword>
<keyword evidence="5" id="KW-1133">Transmembrane helix</keyword>
<protein>
    <recommendedName>
        <fullName evidence="6">FAD-binding domain-containing protein</fullName>
    </recommendedName>
</protein>
<evidence type="ECO:0000313" key="8">
    <source>
        <dbReference type="EMBL" id="THD00083.1"/>
    </source>
</evidence>
<feature type="transmembrane region" description="Helical" evidence="5">
    <location>
        <begin position="32"/>
        <end position="54"/>
    </location>
</feature>
<name>A0A4S3JX49_9EURO</name>
<dbReference type="SUPFAM" id="SSF54373">
    <property type="entry name" value="FAD-linked reductases, C-terminal domain"/>
    <property type="match status" value="1"/>
</dbReference>
<dbReference type="PRINTS" id="PR00420">
    <property type="entry name" value="RNGMNOXGNASE"/>
</dbReference>
<dbReference type="GO" id="GO:0044550">
    <property type="term" value="P:secondary metabolite biosynthetic process"/>
    <property type="evidence" value="ECO:0007669"/>
    <property type="project" value="UniProtKB-ARBA"/>
</dbReference>
<dbReference type="GeneID" id="54329522"/>
<keyword evidence="1" id="KW-0285">Flavoprotein</keyword>
<feature type="compositionally biased region" description="Low complexity" evidence="4">
    <location>
        <begin position="1"/>
        <end position="14"/>
    </location>
</feature>
<dbReference type="InterPro" id="IPR036188">
    <property type="entry name" value="FAD/NAD-bd_sf"/>
</dbReference>
<dbReference type="OrthoDB" id="417877at2759"/>
<comment type="caution">
    <text evidence="8">The sequence shown here is derived from an EMBL/GenBank/DDBJ whole genome shotgun (WGS) entry which is preliminary data.</text>
</comment>
<dbReference type="InterPro" id="IPR002938">
    <property type="entry name" value="FAD-bd"/>
</dbReference>
<feature type="domain" description="FAD-binding" evidence="6">
    <location>
        <begin position="161"/>
        <end position="400"/>
    </location>
</feature>